<evidence type="ECO:0000259" key="3">
    <source>
        <dbReference type="Pfam" id="PF09335"/>
    </source>
</evidence>
<evidence type="ECO:0000313" key="6">
    <source>
        <dbReference type="EMBL" id="CAD8650803.1"/>
    </source>
</evidence>
<feature type="transmembrane region" description="Helical" evidence="2">
    <location>
        <begin position="242"/>
        <end position="261"/>
    </location>
</feature>
<organism evidence="6">
    <name type="scientific">Pyramimonas obovata</name>
    <dbReference type="NCBI Taxonomy" id="1411642"/>
    <lineage>
        <taxon>Eukaryota</taxon>
        <taxon>Viridiplantae</taxon>
        <taxon>Chlorophyta</taxon>
        <taxon>Pyramimonadophyceae</taxon>
        <taxon>Pyramimonadales</taxon>
        <taxon>Pyramimonadaceae</taxon>
        <taxon>Pyramimonas</taxon>
        <taxon>Pyramimonas incertae sedis</taxon>
    </lineage>
</organism>
<dbReference type="EMBL" id="HBFA01003374">
    <property type="protein sequence ID" value="CAD8650797.1"/>
    <property type="molecule type" value="Transcribed_RNA"/>
</dbReference>
<sequence>MVNLVASSHTSAIGISRRAQASQEQRHQTHPVAVMNPAGTRCSKGSRGVWHNGPRTKYESRRSFARIGLARALIDRRRAHGENTAYNRRGRLVALASAVVHESEGVAHESIGVFKRIIIPTGVILALLTFIGWMNRDLLLHAVKQFTDAIPAMGVEGYVLFFLAYALADMLIIPVIPLAMAAGAMFGVWQGSLLCCSAATFAAVASFIIARYFCRGWVATYTMGNPKFRAIDNMLSEDSFKVILLLRVSPIMPLSLANYLYGLTSVRLPEYMVATWIGFFPGTVGLVASGALGQAMSHGAGPSWWQILLGVGGFIFTMSYLGYKAQEAMAKIQDTEDDAPAGEDDSSAGDASAEPLSEDAGGSVSGGV</sequence>
<gene>
    <name evidence="4" type="ORF">POBO1169_LOCUS1682</name>
    <name evidence="5" type="ORF">POBO1169_LOCUS1683</name>
    <name evidence="6" type="ORF">POBO1169_LOCUS1686</name>
</gene>
<keyword evidence="2" id="KW-0812">Transmembrane</keyword>
<evidence type="ECO:0000256" key="1">
    <source>
        <dbReference type="SAM" id="MobiDB-lite"/>
    </source>
</evidence>
<dbReference type="AlphaFoldDB" id="A0A6T7UI80"/>
<name>A0A6T7UI80_9CHLO</name>
<dbReference type="InterPro" id="IPR053240">
    <property type="entry name" value="VTT_domain"/>
</dbReference>
<accession>A0A6T7UI80</accession>
<evidence type="ECO:0000313" key="4">
    <source>
        <dbReference type="EMBL" id="CAD8650796.1"/>
    </source>
</evidence>
<dbReference type="PANTHER" id="PTHR46826">
    <property type="match status" value="1"/>
</dbReference>
<feature type="region of interest" description="Disordered" evidence="1">
    <location>
        <begin position="334"/>
        <end position="368"/>
    </location>
</feature>
<keyword evidence="2" id="KW-0472">Membrane</keyword>
<feature type="transmembrane region" description="Helical" evidence="2">
    <location>
        <begin position="273"/>
        <end position="292"/>
    </location>
</feature>
<dbReference type="EMBL" id="HBFA01003377">
    <property type="protein sequence ID" value="CAD8650803.1"/>
    <property type="molecule type" value="Transcribed_RNA"/>
</dbReference>
<reference evidence="6" key="1">
    <citation type="submission" date="2021-01" db="EMBL/GenBank/DDBJ databases">
        <authorList>
            <person name="Corre E."/>
            <person name="Pelletier E."/>
            <person name="Niang G."/>
            <person name="Scheremetjew M."/>
            <person name="Finn R."/>
            <person name="Kale V."/>
            <person name="Holt S."/>
            <person name="Cochrane G."/>
            <person name="Meng A."/>
            <person name="Brown T."/>
            <person name="Cohen L."/>
        </authorList>
    </citation>
    <scope>NUCLEOTIDE SEQUENCE</scope>
    <source>
        <strain evidence="6">CCMP722</strain>
    </source>
</reference>
<evidence type="ECO:0000313" key="5">
    <source>
        <dbReference type="EMBL" id="CAD8650797.1"/>
    </source>
</evidence>
<evidence type="ECO:0000256" key="2">
    <source>
        <dbReference type="SAM" id="Phobius"/>
    </source>
</evidence>
<dbReference type="Pfam" id="PF09335">
    <property type="entry name" value="VTT_dom"/>
    <property type="match status" value="1"/>
</dbReference>
<feature type="transmembrane region" description="Helical" evidence="2">
    <location>
        <begin position="158"/>
        <end position="181"/>
    </location>
</feature>
<feature type="transmembrane region" description="Helical" evidence="2">
    <location>
        <begin position="304"/>
        <end position="323"/>
    </location>
</feature>
<feature type="compositionally biased region" description="Acidic residues" evidence="1">
    <location>
        <begin position="335"/>
        <end position="347"/>
    </location>
</feature>
<dbReference type="EMBL" id="HBFA01003373">
    <property type="protein sequence ID" value="CAD8650796.1"/>
    <property type="molecule type" value="Transcribed_RNA"/>
</dbReference>
<protein>
    <recommendedName>
        <fullName evidence="3">VTT domain-containing protein</fullName>
    </recommendedName>
</protein>
<feature type="transmembrane region" description="Helical" evidence="2">
    <location>
        <begin position="117"/>
        <end position="134"/>
    </location>
</feature>
<dbReference type="InterPro" id="IPR032816">
    <property type="entry name" value="VTT_dom"/>
</dbReference>
<feature type="transmembrane region" description="Helical" evidence="2">
    <location>
        <begin position="193"/>
        <end position="213"/>
    </location>
</feature>
<feature type="region of interest" description="Disordered" evidence="1">
    <location>
        <begin position="15"/>
        <end position="54"/>
    </location>
</feature>
<dbReference type="PANTHER" id="PTHR46826:SF1">
    <property type="entry name" value="TVP38_TMEM64 FAMILY MEMBRANE PROTEIN YDJX"/>
    <property type="match status" value="1"/>
</dbReference>
<keyword evidence="2" id="KW-1133">Transmembrane helix</keyword>
<feature type="domain" description="VTT" evidence="3">
    <location>
        <begin position="173"/>
        <end position="291"/>
    </location>
</feature>
<proteinExistence type="predicted"/>